<dbReference type="EMBL" id="CYUE01000020">
    <property type="protein sequence ID" value="CUK26849.1"/>
    <property type="molecule type" value="Genomic_DNA"/>
</dbReference>
<dbReference type="InterPro" id="IPR036388">
    <property type="entry name" value="WH-like_DNA-bd_sf"/>
</dbReference>
<dbReference type="InterPro" id="IPR016032">
    <property type="entry name" value="Sig_transdc_resp-reg_C-effctor"/>
</dbReference>
<dbReference type="SUPFAM" id="SSF46894">
    <property type="entry name" value="C-terminal effector domain of the bipartite response regulators"/>
    <property type="match status" value="1"/>
</dbReference>
<dbReference type="OrthoDB" id="5497412at2"/>
<name>A0A0P1ITG5_9RHOB</name>
<keyword evidence="2" id="KW-0238">DNA-binding</keyword>
<evidence type="ECO:0000256" key="1">
    <source>
        <dbReference type="ARBA" id="ARBA00023015"/>
    </source>
</evidence>
<dbReference type="PANTHER" id="PTHR44688:SF16">
    <property type="entry name" value="DNA-BINDING TRANSCRIPTIONAL ACTIVATOR DEVR_DOSR"/>
    <property type="match status" value="1"/>
</dbReference>
<accession>A0A0P1ITG5</accession>
<dbReference type="GO" id="GO:0006355">
    <property type="term" value="P:regulation of DNA-templated transcription"/>
    <property type="evidence" value="ECO:0007669"/>
    <property type="project" value="InterPro"/>
</dbReference>
<protein>
    <submittedName>
        <fullName evidence="5">Bacterial regulatory proteins, luxR family</fullName>
    </submittedName>
</protein>
<dbReference type="Pfam" id="PF00196">
    <property type="entry name" value="GerE"/>
    <property type="match status" value="1"/>
</dbReference>
<keyword evidence="6" id="KW-1185">Reference proteome</keyword>
<evidence type="ECO:0000256" key="3">
    <source>
        <dbReference type="ARBA" id="ARBA00023163"/>
    </source>
</evidence>
<dbReference type="Proteomes" id="UP000051184">
    <property type="component" value="Unassembled WGS sequence"/>
</dbReference>
<evidence type="ECO:0000313" key="5">
    <source>
        <dbReference type="EMBL" id="CUK26849.1"/>
    </source>
</evidence>
<dbReference type="PANTHER" id="PTHR44688">
    <property type="entry name" value="DNA-BINDING TRANSCRIPTIONAL ACTIVATOR DEVR_DOSR"/>
    <property type="match status" value="1"/>
</dbReference>
<organism evidence="5 6">
    <name type="scientific">Cognatishimia activa</name>
    <dbReference type="NCBI Taxonomy" id="1715691"/>
    <lineage>
        <taxon>Bacteria</taxon>
        <taxon>Pseudomonadati</taxon>
        <taxon>Pseudomonadota</taxon>
        <taxon>Alphaproteobacteria</taxon>
        <taxon>Rhodobacterales</taxon>
        <taxon>Paracoccaceae</taxon>
        <taxon>Cognatishimia</taxon>
    </lineage>
</organism>
<evidence type="ECO:0000259" key="4">
    <source>
        <dbReference type="SMART" id="SM00421"/>
    </source>
</evidence>
<dbReference type="SMART" id="SM00421">
    <property type="entry name" value="HTH_LUXR"/>
    <property type="match status" value="1"/>
</dbReference>
<keyword evidence="3" id="KW-0804">Transcription</keyword>
<dbReference type="AlphaFoldDB" id="A0A0P1ITG5"/>
<gene>
    <name evidence="5" type="ORF">TA5114_02667</name>
</gene>
<sequence>MSKLSFTPEELSELIGLVYDSAFEEVQWQSLLKKITELFPGIGGIAWGYDGDTMLPEYVSADADMLFPRSFDFNMKNNFGETMSESVKRVPNGFVARTMMIYSEHELLNSSCYQDFLKPSGYRNSLHLKVDHNGERGALLGFPIPEDTKLEAELHDPLFELLKYLSPHAVRASQLARALTLAKRATEVFSGFLDGIILPMLVTNASGRYLFANGAGRRVLERGDPLRLGADGALKLTNSHDTLDLYHKLSQTNRDQIQSGMRIEAGDSPLMLAISPFRPSMRDASAIDRHLLDEERMFAIFVGQSERDAVNTGLLEDVFDLSIREAQVCKSLLMGQSVATIAETSHRSPKTVRNQIQMIYEKVGVSSNAELLDSLSVFRTVGTMFENNPGPRAVTDAL</sequence>
<keyword evidence="1" id="KW-0805">Transcription regulation</keyword>
<dbReference type="GO" id="GO:0003677">
    <property type="term" value="F:DNA binding"/>
    <property type="evidence" value="ECO:0007669"/>
    <property type="project" value="UniProtKB-KW"/>
</dbReference>
<dbReference type="STRING" id="1715691.TA5113_01496"/>
<dbReference type="RefSeq" id="WP_058315687.1">
    <property type="nucleotide sequence ID" value="NZ_CYTO01000009.1"/>
</dbReference>
<evidence type="ECO:0000256" key="2">
    <source>
        <dbReference type="ARBA" id="ARBA00023125"/>
    </source>
</evidence>
<reference evidence="6" key="1">
    <citation type="submission" date="2015-09" db="EMBL/GenBank/DDBJ databases">
        <authorList>
            <person name="Rodrigo-Torres Lidia"/>
            <person name="Arahal R.David."/>
        </authorList>
    </citation>
    <scope>NUCLEOTIDE SEQUENCE [LARGE SCALE GENOMIC DNA]</scope>
    <source>
        <strain evidence="6">CECT 5114</strain>
    </source>
</reference>
<evidence type="ECO:0000313" key="6">
    <source>
        <dbReference type="Proteomes" id="UP000051184"/>
    </source>
</evidence>
<dbReference type="InterPro" id="IPR000792">
    <property type="entry name" value="Tscrpt_reg_LuxR_C"/>
</dbReference>
<feature type="domain" description="HTH luxR-type" evidence="4">
    <location>
        <begin position="318"/>
        <end position="375"/>
    </location>
</feature>
<proteinExistence type="predicted"/>
<dbReference type="Gene3D" id="1.10.10.10">
    <property type="entry name" value="Winged helix-like DNA-binding domain superfamily/Winged helix DNA-binding domain"/>
    <property type="match status" value="1"/>
</dbReference>